<keyword evidence="6" id="KW-0449">Lipoprotein</keyword>
<reference evidence="6 7" key="1">
    <citation type="submission" date="2016-11" db="EMBL/GenBank/DDBJ databases">
        <authorList>
            <person name="Jaros S."/>
            <person name="Januszkiewicz K."/>
            <person name="Wedrychowicz H."/>
        </authorList>
    </citation>
    <scope>NUCLEOTIDE SEQUENCE [LARGE SCALE GENOMIC DNA]</scope>
    <source>
        <strain evidence="6 7">DSM 19557</strain>
    </source>
</reference>
<organism evidence="6 7">
    <name type="scientific">Thermocrinis minervae</name>
    <dbReference type="NCBI Taxonomy" id="381751"/>
    <lineage>
        <taxon>Bacteria</taxon>
        <taxon>Pseudomonadati</taxon>
        <taxon>Aquificota</taxon>
        <taxon>Aquificia</taxon>
        <taxon>Aquificales</taxon>
        <taxon>Aquificaceae</taxon>
        <taxon>Thermocrinis</taxon>
    </lineage>
</organism>
<evidence type="ECO:0000256" key="2">
    <source>
        <dbReference type="ARBA" id="ARBA00023316"/>
    </source>
</evidence>
<evidence type="ECO:0000259" key="5">
    <source>
        <dbReference type="Pfam" id="PF03330"/>
    </source>
</evidence>
<evidence type="ECO:0000313" key="6">
    <source>
        <dbReference type="EMBL" id="SHK52113.1"/>
    </source>
</evidence>
<dbReference type="InterPro" id="IPR034718">
    <property type="entry name" value="RlpA"/>
</dbReference>
<feature type="domain" description="RlpA-like protein double-psi beta-barrel" evidence="5">
    <location>
        <begin position="21"/>
        <end position="110"/>
    </location>
</feature>
<dbReference type="RefSeq" id="WP_079654401.1">
    <property type="nucleotide sequence ID" value="NZ_LT670846.1"/>
</dbReference>
<dbReference type="EC" id="4.2.2.-" evidence="3"/>
<dbReference type="InterPro" id="IPR036908">
    <property type="entry name" value="RlpA-like_sf"/>
</dbReference>
<dbReference type="PANTHER" id="PTHR34183:SF1">
    <property type="entry name" value="ENDOLYTIC PEPTIDOGLYCAN TRANSGLYCOSYLASE RLPA"/>
    <property type="match status" value="1"/>
</dbReference>
<comment type="similarity">
    <text evidence="3 4">Belongs to the RlpA family.</text>
</comment>
<name>A0A1M6T542_9AQUI</name>
<dbReference type="NCBIfam" id="TIGR00413">
    <property type="entry name" value="rlpA"/>
    <property type="match status" value="1"/>
</dbReference>
<dbReference type="CDD" id="cd22268">
    <property type="entry name" value="DPBB_RlpA-like"/>
    <property type="match status" value="1"/>
</dbReference>
<dbReference type="STRING" id="381751.SAMN05444391_1306"/>
<dbReference type="InterPro" id="IPR012997">
    <property type="entry name" value="RplA"/>
</dbReference>
<dbReference type="PANTHER" id="PTHR34183">
    <property type="entry name" value="ENDOLYTIC PEPTIDOGLYCAN TRANSGLYCOSYLASE RLPA"/>
    <property type="match status" value="1"/>
</dbReference>
<keyword evidence="1 3" id="KW-0456">Lyase</keyword>
<dbReference type="Proteomes" id="UP000189810">
    <property type="component" value="Chromosome I"/>
</dbReference>
<dbReference type="HAMAP" id="MF_02071">
    <property type="entry name" value="RlpA"/>
    <property type="match status" value="1"/>
</dbReference>
<comment type="function">
    <text evidence="3">Lytic transglycosylase with a strong preference for naked glycan strands that lack stem peptides.</text>
</comment>
<dbReference type="EMBL" id="LT670846">
    <property type="protein sequence ID" value="SHK52113.1"/>
    <property type="molecule type" value="Genomic_DNA"/>
</dbReference>
<accession>A0A1M6T542</accession>
<dbReference type="AlphaFoldDB" id="A0A1M6T542"/>
<sequence length="131" mass="14597">MRKLAVLILLTVAFAYECKSEVGYASWYGNDFHGRKTASGEIFHKTKYTAASRAFPIGTYLLVKNLENGKEVIVRVNDVGPFGRNRIIDLSKSAAKKLGFLNKGIAKVEVRPLQCVAQTEEDPIESLIKTY</sequence>
<evidence type="ECO:0000313" key="7">
    <source>
        <dbReference type="Proteomes" id="UP000189810"/>
    </source>
</evidence>
<dbReference type="GO" id="GO:0008932">
    <property type="term" value="F:lytic endotransglycosylase activity"/>
    <property type="evidence" value="ECO:0007669"/>
    <property type="project" value="UniProtKB-UniRule"/>
</dbReference>
<gene>
    <name evidence="3" type="primary">rlpA</name>
    <name evidence="6" type="ORF">SAMN05444391_1306</name>
</gene>
<dbReference type="Gene3D" id="2.40.40.10">
    <property type="entry name" value="RlpA-like domain"/>
    <property type="match status" value="1"/>
</dbReference>
<dbReference type="SUPFAM" id="SSF50685">
    <property type="entry name" value="Barwin-like endoglucanases"/>
    <property type="match status" value="1"/>
</dbReference>
<keyword evidence="2 3" id="KW-0961">Cell wall biogenesis/degradation</keyword>
<dbReference type="GO" id="GO:0071555">
    <property type="term" value="P:cell wall organization"/>
    <property type="evidence" value="ECO:0007669"/>
    <property type="project" value="UniProtKB-KW"/>
</dbReference>
<evidence type="ECO:0000256" key="1">
    <source>
        <dbReference type="ARBA" id="ARBA00023239"/>
    </source>
</evidence>
<dbReference type="Pfam" id="PF03330">
    <property type="entry name" value="DPBB_1"/>
    <property type="match status" value="1"/>
</dbReference>
<proteinExistence type="inferred from homology"/>
<keyword evidence="7" id="KW-1185">Reference proteome</keyword>
<evidence type="ECO:0000256" key="4">
    <source>
        <dbReference type="RuleBase" id="RU003495"/>
    </source>
</evidence>
<dbReference type="OrthoDB" id="9779128at2"/>
<protein>
    <recommendedName>
        <fullName evidence="3">Probable endolytic peptidoglycan transglycosylase RlpA</fullName>
        <ecNumber evidence="3">4.2.2.-</ecNumber>
    </recommendedName>
</protein>
<evidence type="ECO:0000256" key="3">
    <source>
        <dbReference type="HAMAP-Rule" id="MF_02071"/>
    </source>
</evidence>
<dbReference type="InterPro" id="IPR009009">
    <property type="entry name" value="RlpA-like_DPBB"/>
</dbReference>
<dbReference type="GO" id="GO:0000270">
    <property type="term" value="P:peptidoglycan metabolic process"/>
    <property type="evidence" value="ECO:0007669"/>
    <property type="project" value="UniProtKB-UniRule"/>
</dbReference>